<name>A0A415BI06_PHOVU</name>
<organism evidence="1 2">
    <name type="scientific">Phocaeicola vulgatus</name>
    <name type="common">Bacteroides vulgatus</name>
    <dbReference type="NCBI Taxonomy" id="821"/>
    <lineage>
        <taxon>Bacteria</taxon>
        <taxon>Pseudomonadati</taxon>
        <taxon>Bacteroidota</taxon>
        <taxon>Bacteroidia</taxon>
        <taxon>Bacteroidales</taxon>
        <taxon>Bacteroidaceae</taxon>
        <taxon>Phocaeicola</taxon>
    </lineage>
</organism>
<dbReference type="RefSeq" id="WP_118291969.1">
    <property type="nucleotide sequence ID" value="NZ_QRLF01000044.1"/>
</dbReference>
<dbReference type="AlphaFoldDB" id="A0A415BI06"/>
<evidence type="ECO:0008006" key="3">
    <source>
        <dbReference type="Google" id="ProtNLM"/>
    </source>
</evidence>
<comment type="caution">
    <text evidence="1">The sequence shown here is derived from an EMBL/GenBank/DDBJ whole genome shotgun (WGS) entry which is preliminary data.</text>
</comment>
<dbReference type="EMBL" id="QRLF01000044">
    <property type="protein sequence ID" value="RHI84815.1"/>
    <property type="molecule type" value="Genomic_DNA"/>
</dbReference>
<protein>
    <recommendedName>
        <fullName evidence="3">GNAT family N-acetyltransferase</fullName>
    </recommendedName>
</protein>
<evidence type="ECO:0000313" key="2">
    <source>
        <dbReference type="Proteomes" id="UP000285777"/>
    </source>
</evidence>
<dbReference type="Proteomes" id="UP000285777">
    <property type="component" value="Unassembled WGS sequence"/>
</dbReference>
<proteinExistence type="predicted"/>
<evidence type="ECO:0000313" key="1">
    <source>
        <dbReference type="EMBL" id="RHI84815.1"/>
    </source>
</evidence>
<sequence length="344" mass="40112">MQSIYNIKQVPTCEVNKLVHFINVHWKHNHSLAVSRELLNFQHLDKDKDCYNFLVAENKETGEYDALIGFIPVAQYDKDLVGNGDYWGAIWKIRDDIYNSELNTVAFFLWRSLFKLPYFHSYAAIGISDIARQIYKVSRIPVDYLRQYYLRNSRIKNYQIAFFPVGSQNGSAISDESYTLQLVHNVEWDKIAIKGEYAPFKTPLYFCHRFAEHPVYHYQFVEVKKNGILESVWAVRIMRVSDSSAFRIVDVLGKLPNACVKGQLLDILYQTGAEYMDFMNFGLPEETFTKMGFELLDLDGETIVPNYFEPFEQRNVKIEIAYKTKGDNYVAFKADSDQDRPNIL</sequence>
<gene>
    <name evidence="1" type="ORF">DW150_19980</name>
</gene>
<accession>A0A415BI06</accession>
<reference evidence="1 2" key="1">
    <citation type="submission" date="2018-08" db="EMBL/GenBank/DDBJ databases">
        <title>A genome reference for cultivated species of the human gut microbiota.</title>
        <authorList>
            <person name="Zou Y."/>
            <person name="Xue W."/>
            <person name="Luo G."/>
        </authorList>
    </citation>
    <scope>NUCLEOTIDE SEQUENCE [LARGE SCALE GENOMIC DNA]</scope>
    <source>
        <strain evidence="1 2">AM13-21</strain>
    </source>
</reference>